<proteinExistence type="predicted"/>
<reference evidence="2 3" key="1">
    <citation type="journal article" date="2020" name="Microbiol. Resour. Announc.">
        <title>Complete genome sequence of Pseudomonas otitidis strain MrB4, isolated from Lake Biwa in Japan.</title>
        <authorList>
            <person name="Miyazaki K."/>
            <person name="Hase E."/>
            <person name="Maruya T."/>
        </authorList>
    </citation>
    <scope>NUCLEOTIDE SEQUENCE [LARGE SCALE GENOMIC DNA]</scope>
    <source>
        <strain evidence="2 3">MrB4</strain>
    </source>
</reference>
<evidence type="ECO:0000313" key="2">
    <source>
        <dbReference type="EMBL" id="BCA29547.1"/>
    </source>
</evidence>
<dbReference type="EMBL" id="AP022642">
    <property type="protein sequence ID" value="BCA29547.1"/>
    <property type="molecule type" value="Genomic_DNA"/>
</dbReference>
<dbReference type="Pfam" id="PF18475">
    <property type="entry name" value="PIN7"/>
    <property type="match status" value="1"/>
</dbReference>
<dbReference type="RefSeq" id="WP_172434086.1">
    <property type="nucleotide sequence ID" value="NZ_AP022642.1"/>
</dbReference>
<accession>A0A679GSG0</accession>
<name>A0A679GSG0_9GAMM</name>
<dbReference type="GeneID" id="57398740"/>
<evidence type="ECO:0000313" key="3">
    <source>
        <dbReference type="Proteomes" id="UP000501237"/>
    </source>
</evidence>
<sequence length="219" mass="24115">MRTNYVLIDYENVQVNSLELLQPPHFKVKVFLGPNNTRLPVELALGIQRLGDRAGYIQLGTPGQNALDFHIAFYLGQLTVQEPDAFFHVISRDKGFDPLIKHLKNQGVFAARSELIEAMPCFCAPKAVPEPAPKLKPVSAPPKAKVNPVDEAEVRAVIADLIGRKGSRPGTVKTLLNTIRAKLGKQSVEDIQSIYNVLRKRGLIVEKGTKVSYALPKSA</sequence>
<organism evidence="2 3">
    <name type="scientific">Metapseudomonas otitidis</name>
    <dbReference type="NCBI Taxonomy" id="319939"/>
    <lineage>
        <taxon>Bacteria</taxon>
        <taxon>Pseudomonadati</taxon>
        <taxon>Pseudomonadota</taxon>
        <taxon>Gammaproteobacteria</taxon>
        <taxon>Pseudomonadales</taxon>
        <taxon>Pseudomonadaceae</taxon>
        <taxon>Metapseudomonas</taxon>
    </lineage>
</organism>
<protein>
    <recommendedName>
        <fullName evidence="1">PIN-like domain-containing protein</fullName>
    </recommendedName>
</protein>
<gene>
    <name evidence="2" type="ORF">PtoMrB4_35240</name>
</gene>
<dbReference type="KEGG" id="poj:PtoMrB4_35240"/>
<feature type="domain" description="PIN-like" evidence="1">
    <location>
        <begin position="7"/>
        <end position="107"/>
    </location>
</feature>
<dbReference type="AlphaFoldDB" id="A0A679GSG0"/>
<dbReference type="Proteomes" id="UP000501237">
    <property type="component" value="Chromosome"/>
</dbReference>
<evidence type="ECO:0000259" key="1">
    <source>
        <dbReference type="Pfam" id="PF18475"/>
    </source>
</evidence>
<dbReference type="InterPro" id="IPR041494">
    <property type="entry name" value="PIN7"/>
</dbReference>